<dbReference type="RefSeq" id="WP_377177050.1">
    <property type="nucleotide sequence ID" value="NZ_JBHTMY010000002.1"/>
</dbReference>
<feature type="signal peptide" evidence="1">
    <location>
        <begin position="1"/>
        <end position="20"/>
    </location>
</feature>
<feature type="chain" id="PRO_5046086891" description="Outer membrane protein beta-barrel domain-containing protein" evidence="1">
    <location>
        <begin position="21"/>
        <end position="158"/>
    </location>
</feature>
<evidence type="ECO:0000256" key="1">
    <source>
        <dbReference type="SAM" id="SignalP"/>
    </source>
</evidence>
<dbReference type="EMBL" id="JBHTMY010000002">
    <property type="protein sequence ID" value="MFD1315128.1"/>
    <property type="molecule type" value="Genomic_DNA"/>
</dbReference>
<dbReference type="Gene3D" id="2.40.160.20">
    <property type="match status" value="1"/>
</dbReference>
<evidence type="ECO:0000313" key="3">
    <source>
        <dbReference type="Proteomes" id="UP001597201"/>
    </source>
</evidence>
<keyword evidence="3" id="KW-1185">Reference proteome</keyword>
<keyword evidence="1" id="KW-0732">Signal</keyword>
<reference evidence="3" key="1">
    <citation type="journal article" date="2019" name="Int. J. Syst. Evol. Microbiol.">
        <title>The Global Catalogue of Microorganisms (GCM) 10K type strain sequencing project: providing services to taxonomists for standard genome sequencing and annotation.</title>
        <authorList>
            <consortium name="The Broad Institute Genomics Platform"/>
            <consortium name="The Broad Institute Genome Sequencing Center for Infectious Disease"/>
            <person name="Wu L."/>
            <person name="Ma J."/>
        </authorList>
    </citation>
    <scope>NUCLEOTIDE SEQUENCE [LARGE SCALE GENOMIC DNA]</scope>
    <source>
        <strain evidence="3">CCUG 61485</strain>
    </source>
</reference>
<dbReference type="SUPFAM" id="SSF56925">
    <property type="entry name" value="OMPA-like"/>
    <property type="match status" value="1"/>
</dbReference>
<dbReference type="Proteomes" id="UP001597201">
    <property type="component" value="Unassembled WGS sequence"/>
</dbReference>
<gene>
    <name evidence="2" type="ORF">ACFQ39_05825</name>
</gene>
<name>A0ABW3XZY2_9FLAO</name>
<dbReference type="InterPro" id="IPR011250">
    <property type="entry name" value="OMP/PagP_B-barrel"/>
</dbReference>
<sequence length="158" mass="18031">MKKRFLLAVAVFSLTSFCFAQKISKNAIGLRIGDNNGIGTEISYQRGLKKNRLEIDLGWRDTKSYDAFKLTGLYQWVWNLDKGFNWYAGVGGGIGSYDFHKGYDYDDESFAFAAGDLGIEYNFDIPLLISLDFRPELGFNDYGDDLDFDIAFGIRYQF</sequence>
<accession>A0ABW3XZY2</accession>
<evidence type="ECO:0000313" key="2">
    <source>
        <dbReference type="EMBL" id="MFD1315128.1"/>
    </source>
</evidence>
<organism evidence="2 3">
    <name type="scientific">Namhaeicola litoreus</name>
    <dbReference type="NCBI Taxonomy" id="1052145"/>
    <lineage>
        <taxon>Bacteria</taxon>
        <taxon>Pseudomonadati</taxon>
        <taxon>Bacteroidota</taxon>
        <taxon>Flavobacteriia</taxon>
        <taxon>Flavobacteriales</taxon>
        <taxon>Flavobacteriaceae</taxon>
        <taxon>Namhaeicola</taxon>
    </lineage>
</organism>
<evidence type="ECO:0008006" key="4">
    <source>
        <dbReference type="Google" id="ProtNLM"/>
    </source>
</evidence>
<proteinExistence type="predicted"/>
<comment type="caution">
    <text evidence="2">The sequence shown here is derived from an EMBL/GenBank/DDBJ whole genome shotgun (WGS) entry which is preliminary data.</text>
</comment>
<protein>
    <recommendedName>
        <fullName evidence="4">Outer membrane protein beta-barrel domain-containing protein</fullName>
    </recommendedName>
</protein>